<comment type="caution">
    <text evidence="1">The sequence shown here is derived from an EMBL/GenBank/DDBJ whole genome shotgun (WGS) entry which is preliminary data.</text>
</comment>
<keyword evidence="2" id="KW-1185">Reference proteome</keyword>
<organism evidence="1 2">
    <name type="scientific">Nocardia beijingensis</name>
    <dbReference type="NCBI Taxonomy" id="95162"/>
    <lineage>
        <taxon>Bacteria</taxon>
        <taxon>Bacillati</taxon>
        <taxon>Actinomycetota</taxon>
        <taxon>Actinomycetes</taxon>
        <taxon>Mycobacteriales</taxon>
        <taxon>Nocardiaceae</taxon>
        <taxon>Nocardia</taxon>
    </lineage>
</organism>
<dbReference type="RefSeq" id="WP_396949001.1">
    <property type="nucleotide sequence ID" value="NZ_JBIRXV010000011.1"/>
</dbReference>
<sequence length="250" mass="28069">MFDPAQPVSVRNMPPWDQLEFVRLGGGVGYNFLVMHEGVPIGAYKPRDNSHAIRDEVSAWAADNQMLGLDLVPYTREWVGPHGRGTLQEYVPNNGPCFDYRNPQGQALAVFDYVMSHGDRHYLNALRRADVPGGIAAIDNEGILHSPNPERGNAMRSNAIAQNFDQPLDPRLIEHLRTVDPERFSEFLQSLDYPASAADWAALRLAEIQEHGKITGEAWGAAIVNEQFKMVYPPGYAHLYDYIEDLPRTE</sequence>
<dbReference type="EMBL" id="JBIRXV010000011">
    <property type="protein sequence ID" value="MFI2325345.1"/>
    <property type="molecule type" value="Genomic_DNA"/>
</dbReference>
<evidence type="ECO:0000313" key="2">
    <source>
        <dbReference type="Proteomes" id="UP001611450"/>
    </source>
</evidence>
<dbReference type="Proteomes" id="UP001611450">
    <property type="component" value="Unassembled WGS sequence"/>
</dbReference>
<gene>
    <name evidence="1" type="ORF">ACH47G_33060</name>
</gene>
<proteinExistence type="predicted"/>
<accession>A0ABW7WR35</accession>
<reference evidence="1 2" key="1">
    <citation type="submission" date="2024-10" db="EMBL/GenBank/DDBJ databases">
        <title>The Natural Products Discovery Center: Release of the First 8490 Sequenced Strains for Exploring Actinobacteria Biosynthetic Diversity.</title>
        <authorList>
            <person name="Kalkreuter E."/>
            <person name="Kautsar S.A."/>
            <person name="Yang D."/>
            <person name="Bader C.D."/>
            <person name="Teijaro C.N."/>
            <person name="Fluegel L."/>
            <person name="Davis C.M."/>
            <person name="Simpson J.R."/>
            <person name="Lauterbach L."/>
            <person name="Steele A.D."/>
            <person name="Gui C."/>
            <person name="Meng S."/>
            <person name="Li G."/>
            <person name="Viehrig K."/>
            <person name="Ye F."/>
            <person name="Su P."/>
            <person name="Kiefer A.F."/>
            <person name="Nichols A."/>
            <person name="Cepeda A.J."/>
            <person name="Yan W."/>
            <person name="Fan B."/>
            <person name="Jiang Y."/>
            <person name="Adhikari A."/>
            <person name="Zheng C.-J."/>
            <person name="Schuster L."/>
            <person name="Cowan T.M."/>
            <person name="Smanski M.J."/>
            <person name="Chevrette M.G."/>
            <person name="De Carvalho L.P.S."/>
            <person name="Shen B."/>
        </authorList>
    </citation>
    <scope>NUCLEOTIDE SEQUENCE [LARGE SCALE GENOMIC DNA]</scope>
    <source>
        <strain evidence="1 2">NPDC019626</strain>
    </source>
</reference>
<protein>
    <submittedName>
        <fullName evidence="1">Uncharacterized protein</fullName>
    </submittedName>
</protein>
<name>A0ABW7WR35_9NOCA</name>
<evidence type="ECO:0000313" key="1">
    <source>
        <dbReference type="EMBL" id="MFI2325345.1"/>
    </source>
</evidence>